<dbReference type="PANTHER" id="PTHR43651">
    <property type="entry name" value="1,4-ALPHA-GLUCAN-BRANCHING ENZYME"/>
    <property type="match status" value="1"/>
</dbReference>
<feature type="active site" description="Nucleophile" evidence="7">
    <location>
        <position position="291"/>
    </location>
</feature>
<keyword evidence="9" id="KW-0378">Hydrolase</keyword>
<evidence type="ECO:0000256" key="1">
    <source>
        <dbReference type="ARBA" id="ARBA00000826"/>
    </source>
</evidence>
<keyword evidence="5" id="KW-0808">Transferase</keyword>
<dbReference type="Proteomes" id="UP000295106">
    <property type="component" value="Unassembled WGS sequence"/>
</dbReference>
<dbReference type="PIRSF" id="PIRSF000463">
    <property type="entry name" value="GlgB"/>
    <property type="match status" value="1"/>
</dbReference>
<evidence type="ECO:0000256" key="2">
    <source>
        <dbReference type="ARBA" id="ARBA00002953"/>
    </source>
</evidence>
<feature type="domain" description="Glycosyl hydrolase family 13 catalytic" evidence="8">
    <location>
        <begin position="130"/>
        <end position="485"/>
    </location>
</feature>
<dbReference type="Gene3D" id="2.60.40.1180">
    <property type="entry name" value="Golgi alpha-mannosidase II"/>
    <property type="match status" value="1"/>
</dbReference>
<dbReference type="InterPro" id="IPR014756">
    <property type="entry name" value="Ig_E-set"/>
</dbReference>
<dbReference type="PANTHER" id="PTHR43651:SF11">
    <property type="entry name" value="MALTO-OLIGOSYLTREHALOSE TREHALOHYDROLASE"/>
    <property type="match status" value="1"/>
</dbReference>
<gene>
    <name evidence="9" type="ORF">EV684_104180</name>
</gene>
<dbReference type="SUPFAM" id="SSF51445">
    <property type="entry name" value="(Trans)glycosidases"/>
    <property type="match status" value="1"/>
</dbReference>
<reference evidence="9 10" key="1">
    <citation type="submission" date="2019-03" db="EMBL/GenBank/DDBJ databases">
        <title>Genomic Encyclopedia of Type Strains, Phase IV (KMG-IV): sequencing the most valuable type-strain genomes for metagenomic binning, comparative biology and taxonomic classification.</title>
        <authorList>
            <person name="Goeker M."/>
        </authorList>
    </citation>
    <scope>NUCLEOTIDE SEQUENCE [LARGE SCALE GENOMIC DNA]</scope>
    <source>
        <strain evidence="9 10">DSM 1709</strain>
    </source>
</reference>
<dbReference type="CDD" id="cd02855">
    <property type="entry name" value="E_set_GBE_prok_N"/>
    <property type="match status" value="1"/>
</dbReference>
<dbReference type="Pfam" id="PF00128">
    <property type="entry name" value="Alpha-amylase"/>
    <property type="match status" value="2"/>
</dbReference>
<dbReference type="SUPFAM" id="SSF81296">
    <property type="entry name" value="E set domains"/>
    <property type="match status" value="1"/>
</dbReference>
<dbReference type="Gene3D" id="3.20.20.80">
    <property type="entry name" value="Glycosidases"/>
    <property type="match status" value="1"/>
</dbReference>
<comment type="caution">
    <text evidence="9">The sequence shown here is derived from an EMBL/GenBank/DDBJ whole genome shotgun (WGS) entry which is preliminary data.</text>
</comment>
<name>A0A4R2M829_RUBGE</name>
<evidence type="ECO:0000256" key="4">
    <source>
        <dbReference type="ARBA" id="ARBA00012541"/>
    </source>
</evidence>
<dbReference type="InterPro" id="IPR037439">
    <property type="entry name" value="Branching_enzy"/>
</dbReference>
<dbReference type="CDD" id="cd11325">
    <property type="entry name" value="AmyAc_GTHase"/>
    <property type="match status" value="1"/>
</dbReference>
<dbReference type="InterPro" id="IPR004193">
    <property type="entry name" value="Glyco_hydro_13_N"/>
</dbReference>
<dbReference type="SUPFAM" id="SSF51011">
    <property type="entry name" value="Glycosyl hydrolase domain"/>
    <property type="match status" value="1"/>
</dbReference>
<organism evidence="9 10">
    <name type="scientific">Rubrivivax gelatinosus</name>
    <name type="common">Rhodocyclus gelatinosus</name>
    <name type="synonym">Rhodopseudomonas gelatinosa</name>
    <dbReference type="NCBI Taxonomy" id="28068"/>
    <lineage>
        <taxon>Bacteria</taxon>
        <taxon>Pseudomonadati</taxon>
        <taxon>Pseudomonadota</taxon>
        <taxon>Betaproteobacteria</taxon>
        <taxon>Burkholderiales</taxon>
        <taxon>Sphaerotilaceae</taxon>
        <taxon>Rubrivivax</taxon>
    </lineage>
</organism>
<proteinExistence type="inferred from homology"/>
<dbReference type="InterPro" id="IPR044143">
    <property type="entry name" value="GlgB_N_E_set_prok"/>
</dbReference>
<comment type="function">
    <text evidence="2">Catalyzes the formation of the alpha-1,6-glucosidic linkages in glycogen by scission of a 1,4-alpha-linked oligosaccharide from growing alpha-1,4-glucan chains and the subsequent attachment of the oligosaccharide to the alpha-1,6 position.</text>
</comment>
<dbReference type="RefSeq" id="WP_132646040.1">
    <property type="nucleotide sequence ID" value="NZ_CP181386.1"/>
</dbReference>
<dbReference type="OrthoDB" id="9800174at2"/>
<dbReference type="SMART" id="SM00642">
    <property type="entry name" value="Aamy"/>
    <property type="match status" value="1"/>
</dbReference>
<evidence type="ECO:0000256" key="5">
    <source>
        <dbReference type="ARBA" id="ARBA00022679"/>
    </source>
</evidence>
<dbReference type="GeneID" id="99685672"/>
<evidence type="ECO:0000313" key="10">
    <source>
        <dbReference type="Proteomes" id="UP000295106"/>
    </source>
</evidence>
<dbReference type="InterPro" id="IPR013780">
    <property type="entry name" value="Glyco_hydro_b"/>
</dbReference>
<dbReference type="Pfam" id="PF02806">
    <property type="entry name" value="Alpha-amylase_C"/>
    <property type="match status" value="1"/>
</dbReference>
<dbReference type="AlphaFoldDB" id="A0A4R2M829"/>
<evidence type="ECO:0000256" key="3">
    <source>
        <dbReference type="ARBA" id="ARBA00009000"/>
    </source>
</evidence>
<evidence type="ECO:0000256" key="7">
    <source>
        <dbReference type="PIRSR" id="PIRSR000463-1"/>
    </source>
</evidence>
<dbReference type="Pfam" id="PF02922">
    <property type="entry name" value="CBM_48"/>
    <property type="match status" value="1"/>
</dbReference>
<dbReference type="GO" id="GO:0043169">
    <property type="term" value="F:cation binding"/>
    <property type="evidence" value="ECO:0007669"/>
    <property type="project" value="InterPro"/>
</dbReference>
<evidence type="ECO:0000256" key="6">
    <source>
        <dbReference type="ARBA" id="ARBA00023277"/>
    </source>
</evidence>
<dbReference type="GO" id="GO:0005978">
    <property type="term" value="P:glycogen biosynthetic process"/>
    <property type="evidence" value="ECO:0007669"/>
    <property type="project" value="InterPro"/>
</dbReference>
<dbReference type="GO" id="GO:0004553">
    <property type="term" value="F:hydrolase activity, hydrolyzing O-glycosyl compounds"/>
    <property type="evidence" value="ECO:0007669"/>
    <property type="project" value="InterPro"/>
</dbReference>
<dbReference type="GO" id="GO:0003844">
    <property type="term" value="F:1,4-alpha-glucan branching enzyme activity"/>
    <property type="evidence" value="ECO:0007669"/>
    <property type="project" value="UniProtKB-EC"/>
</dbReference>
<keyword evidence="6" id="KW-0119">Carbohydrate metabolism</keyword>
<feature type="active site" description="Proton donor" evidence="7">
    <location>
        <position position="332"/>
    </location>
</feature>
<dbReference type="InterPro" id="IPR013783">
    <property type="entry name" value="Ig-like_fold"/>
</dbReference>
<dbReference type="EMBL" id="SLXD01000004">
    <property type="protein sequence ID" value="TCP03459.1"/>
    <property type="molecule type" value="Genomic_DNA"/>
</dbReference>
<protein>
    <recommendedName>
        <fullName evidence="4">1,4-alpha-glucan branching enzyme</fullName>
        <ecNumber evidence="4">2.4.1.18</ecNumber>
    </recommendedName>
</protein>
<dbReference type="InterPro" id="IPR017853">
    <property type="entry name" value="GH"/>
</dbReference>
<comment type="catalytic activity">
    <reaction evidence="1">
        <text>Transfers a segment of a (1-&gt;4)-alpha-D-glucan chain to a primary hydroxy group in a similar glucan chain.</text>
        <dbReference type="EC" id="2.4.1.18"/>
    </reaction>
</comment>
<dbReference type="InterPro" id="IPR006048">
    <property type="entry name" value="A-amylase/branching_C"/>
</dbReference>
<comment type="similarity">
    <text evidence="3">Belongs to the glycosyl hydrolase 13 family. GlgB subfamily.</text>
</comment>
<dbReference type="InterPro" id="IPR006047">
    <property type="entry name" value="GH13_cat_dom"/>
</dbReference>
<dbReference type="Gene3D" id="2.60.40.10">
    <property type="entry name" value="Immunoglobulins"/>
    <property type="match status" value="1"/>
</dbReference>
<evidence type="ECO:0000259" key="8">
    <source>
        <dbReference type="SMART" id="SM00642"/>
    </source>
</evidence>
<dbReference type="EC" id="2.4.1.18" evidence="4"/>
<accession>A0A4R2M829</accession>
<sequence length="602" mass="67458">MNVRHTASSVRPVVEGMGALPTPEGCAFRVWAPHAEAVFVAGDFNGFAPDAHALQPEADGYWYGFVEEARAGQQYKYVLHHAGQQFFRIDPYARQVTSSVGNGVIYDHAAFDWGDDQPQIRGHNELVIYELHVGSFFVREGEGRPGSFELALAKLDHLVKLGVNVVQVMPVAEFAGDYSWGYNPAHVFAVESAYGGPDAFKTFVKACHQRGLAVVLDVVYNHFGPSDLDLWRFDGWSENDKGGIYFYNDDRSATPWGDTRPDYGREAVRRFIHDNAISWLRDFHLDGLRYDMTPYMRSVGGNGHDIPDGWSLMRWINTSVREQFPGRILIAEDMQHLPEISQVGEHGAAFHAQWDGAFVHPIREAAIVAHDEHRDLHRVRDALQTRYNGDAFQRVIYTESHDEVANGRARVPADIHPDDPTGWHAQKRSTAAAALVFTAPGIPMIFQGQEFLQGGWFRDDVPLDWDHSQQFRGILRLYRDLIALRRNLAGRTRGLQGQHIHVYHLNNDANVLAFQRWQDHGPGDDVVVVVNLSHEARSDYRIGMPTGGRWTLLLNSDAPVYGADFDGQTAQSVVAEDEPYDGFGASAVVNVGAYSVLIYALE</sequence>
<evidence type="ECO:0000313" key="9">
    <source>
        <dbReference type="EMBL" id="TCP03459.1"/>
    </source>
</evidence>